<dbReference type="Proteomes" id="UP000001307">
    <property type="component" value="Unassembled WGS sequence"/>
</dbReference>
<dbReference type="AlphaFoldDB" id="E4WUU8"/>
<name>E4WUU8_OIKDI</name>
<organism evidence="1">
    <name type="scientific">Oikopleura dioica</name>
    <name type="common">Tunicate</name>
    <dbReference type="NCBI Taxonomy" id="34765"/>
    <lineage>
        <taxon>Eukaryota</taxon>
        <taxon>Metazoa</taxon>
        <taxon>Chordata</taxon>
        <taxon>Tunicata</taxon>
        <taxon>Appendicularia</taxon>
        <taxon>Copelata</taxon>
        <taxon>Oikopleuridae</taxon>
        <taxon>Oikopleura</taxon>
    </lineage>
</organism>
<reference evidence="1" key="1">
    <citation type="journal article" date="2010" name="Science">
        <title>Plasticity of animal genome architecture unmasked by rapid evolution of a pelagic tunicate.</title>
        <authorList>
            <person name="Denoeud F."/>
            <person name="Henriet S."/>
            <person name="Mungpakdee S."/>
            <person name="Aury J.M."/>
            <person name="Da Silva C."/>
            <person name="Brinkmann H."/>
            <person name="Mikhaleva J."/>
            <person name="Olsen L.C."/>
            <person name="Jubin C."/>
            <person name="Canestro C."/>
            <person name="Bouquet J.M."/>
            <person name="Danks G."/>
            <person name="Poulain J."/>
            <person name="Campsteijn C."/>
            <person name="Adamski M."/>
            <person name="Cross I."/>
            <person name="Yadetie F."/>
            <person name="Muffato M."/>
            <person name="Louis A."/>
            <person name="Butcher S."/>
            <person name="Tsagkogeorga G."/>
            <person name="Konrad A."/>
            <person name="Singh S."/>
            <person name="Jensen M.F."/>
            <person name="Cong E.H."/>
            <person name="Eikeseth-Otteraa H."/>
            <person name="Noel B."/>
            <person name="Anthouard V."/>
            <person name="Porcel B.M."/>
            <person name="Kachouri-Lafond R."/>
            <person name="Nishino A."/>
            <person name="Ugolini M."/>
            <person name="Chourrout P."/>
            <person name="Nishida H."/>
            <person name="Aasland R."/>
            <person name="Huzurbazar S."/>
            <person name="Westhof E."/>
            <person name="Delsuc F."/>
            <person name="Lehrach H."/>
            <person name="Reinhardt R."/>
            <person name="Weissenbach J."/>
            <person name="Roy S.W."/>
            <person name="Artiguenave F."/>
            <person name="Postlethwait J.H."/>
            <person name="Manak J.R."/>
            <person name="Thompson E.M."/>
            <person name="Jaillon O."/>
            <person name="Du Pasquier L."/>
            <person name="Boudinot P."/>
            <person name="Liberles D.A."/>
            <person name="Volff J.N."/>
            <person name="Philippe H."/>
            <person name="Lenhard B."/>
            <person name="Roest Crollius H."/>
            <person name="Wincker P."/>
            <person name="Chourrout D."/>
        </authorList>
    </citation>
    <scope>NUCLEOTIDE SEQUENCE [LARGE SCALE GENOMIC DNA]</scope>
</reference>
<dbReference type="OrthoDB" id="546383at2759"/>
<dbReference type="EMBL" id="FN654502">
    <property type="protein sequence ID" value="CBY34375.1"/>
    <property type="molecule type" value="Genomic_DNA"/>
</dbReference>
<dbReference type="InParanoid" id="E4WUU8"/>
<gene>
    <name evidence="1" type="ORF">GSOID_T00009401001</name>
    <name evidence="2" type="ORF">GSOID_T00024398001</name>
</gene>
<evidence type="ECO:0000313" key="2">
    <source>
        <dbReference type="EMBL" id="CBY34375.1"/>
    </source>
</evidence>
<dbReference type="Proteomes" id="UP000011014">
    <property type="component" value="Unassembled WGS sequence"/>
</dbReference>
<keyword evidence="3" id="KW-1185">Reference proteome</keyword>
<proteinExistence type="predicted"/>
<dbReference type="EMBL" id="FN653017">
    <property type="protein sequence ID" value="CBY21629.1"/>
    <property type="molecule type" value="Genomic_DNA"/>
</dbReference>
<sequence>MVVDKFESQDYPYRKFDVIPKVEGIASIPKDQKKPANPLYRTSNGTYGGIPMSKFDRPASHNPIKATITKYKSHSLGERNGAMNCSKDSLPLGMDGMYSAARARAQHEIYLSRRNTPK</sequence>
<evidence type="ECO:0000313" key="3">
    <source>
        <dbReference type="Proteomes" id="UP000001307"/>
    </source>
</evidence>
<accession>E4WUU8</accession>
<evidence type="ECO:0000313" key="1">
    <source>
        <dbReference type="EMBL" id="CBY21629.1"/>
    </source>
</evidence>
<protein>
    <submittedName>
        <fullName evidence="1">Uncharacterized protein</fullName>
    </submittedName>
</protein>